<name>A0A315Y1I6_RUMFL</name>
<dbReference type="InterPro" id="IPR008767">
    <property type="entry name" value="Phage_SPP1_head-tail_adaptor"/>
</dbReference>
<evidence type="ECO:0000313" key="2">
    <source>
        <dbReference type="Proteomes" id="UP000245720"/>
    </source>
</evidence>
<dbReference type="NCBIfam" id="TIGR01563">
    <property type="entry name" value="gp16_SPP1"/>
    <property type="match status" value="1"/>
</dbReference>
<evidence type="ECO:0000313" key="1">
    <source>
        <dbReference type="EMBL" id="PWJ13954.1"/>
    </source>
</evidence>
<dbReference type="RefSeq" id="WP_109725741.1">
    <property type="nucleotide sequence ID" value="NZ_CACYST010000097.1"/>
</dbReference>
<dbReference type="Proteomes" id="UP000245720">
    <property type="component" value="Unassembled WGS sequence"/>
</dbReference>
<comment type="caution">
    <text evidence="1">The sequence shown here is derived from an EMBL/GenBank/DDBJ whole genome shotgun (WGS) entry which is preliminary data.</text>
</comment>
<dbReference type="Pfam" id="PF05521">
    <property type="entry name" value="Phage_HCP"/>
    <property type="match status" value="1"/>
</dbReference>
<gene>
    <name evidence="1" type="ORF">IE37_00885</name>
</gene>
<dbReference type="AlphaFoldDB" id="A0A315Y1I6"/>
<dbReference type="InterPro" id="IPR038666">
    <property type="entry name" value="SSP1_head-tail_sf"/>
</dbReference>
<dbReference type="OrthoDB" id="9811106at2"/>
<protein>
    <submittedName>
        <fullName evidence="1">SPP1 family predicted phage head-tail adaptor</fullName>
    </submittedName>
</protein>
<dbReference type="EMBL" id="QGDI01000003">
    <property type="protein sequence ID" value="PWJ13954.1"/>
    <property type="molecule type" value="Genomic_DNA"/>
</dbReference>
<sequence>MAYTKKIEIQHYTESQDEIGNDGMVWAVLIRAWAKIEENASGKEYYEAAQTNSENDVVFKIRYTKALENKLTSELRISYRGALYDIKSIGGLAERAPELTIRTVLLNGGVR</sequence>
<reference evidence="1 2" key="1">
    <citation type="submission" date="2018-05" db="EMBL/GenBank/DDBJ databases">
        <title>The Hungate 1000. A catalogue of reference genomes from the rumen microbiome.</title>
        <authorList>
            <person name="Kelly W."/>
        </authorList>
    </citation>
    <scope>NUCLEOTIDE SEQUENCE [LARGE SCALE GENOMIC DNA]</scope>
    <source>
        <strain evidence="1 2">SAb67</strain>
    </source>
</reference>
<accession>A0A315Y1I6</accession>
<dbReference type="Gene3D" id="2.40.10.270">
    <property type="entry name" value="Bacteriophage SPP1 head-tail adaptor protein"/>
    <property type="match status" value="1"/>
</dbReference>
<organism evidence="1 2">
    <name type="scientific">Ruminococcus flavefaciens</name>
    <dbReference type="NCBI Taxonomy" id="1265"/>
    <lineage>
        <taxon>Bacteria</taxon>
        <taxon>Bacillati</taxon>
        <taxon>Bacillota</taxon>
        <taxon>Clostridia</taxon>
        <taxon>Eubacteriales</taxon>
        <taxon>Oscillospiraceae</taxon>
        <taxon>Ruminococcus</taxon>
    </lineage>
</organism>
<proteinExistence type="predicted"/>